<feature type="domain" description="RNA polymerase sigma factor 70 region 4 type 2" evidence="1">
    <location>
        <begin position="45"/>
        <end position="95"/>
    </location>
</feature>
<keyword evidence="3" id="KW-1185">Reference proteome</keyword>
<dbReference type="InterPro" id="IPR013324">
    <property type="entry name" value="RNA_pol_sigma_r3/r4-like"/>
</dbReference>
<dbReference type="SUPFAM" id="SSF88659">
    <property type="entry name" value="Sigma3 and sigma4 domains of RNA polymerase sigma factors"/>
    <property type="match status" value="1"/>
</dbReference>
<dbReference type="Proteomes" id="UP000032900">
    <property type="component" value="Unassembled WGS sequence"/>
</dbReference>
<dbReference type="AlphaFoldDB" id="A0A0E9LVS2"/>
<dbReference type="InterPro" id="IPR013249">
    <property type="entry name" value="RNA_pol_sigma70_r4_t2"/>
</dbReference>
<evidence type="ECO:0000313" key="3">
    <source>
        <dbReference type="Proteomes" id="UP000032900"/>
    </source>
</evidence>
<dbReference type="InterPro" id="IPR014284">
    <property type="entry name" value="RNA_pol_sigma-70_dom"/>
</dbReference>
<evidence type="ECO:0000313" key="2">
    <source>
        <dbReference type="EMBL" id="GAO28950.1"/>
    </source>
</evidence>
<accession>A0A0E9LVS2</accession>
<dbReference type="Pfam" id="PF08281">
    <property type="entry name" value="Sigma70_r4_2"/>
    <property type="match status" value="1"/>
</dbReference>
<dbReference type="GO" id="GO:0006352">
    <property type="term" value="P:DNA-templated transcription initiation"/>
    <property type="evidence" value="ECO:0007669"/>
    <property type="project" value="InterPro"/>
</dbReference>
<dbReference type="Gene3D" id="1.10.10.10">
    <property type="entry name" value="Winged helix-like DNA-binding domain superfamily/Winged helix DNA-binding domain"/>
    <property type="match status" value="1"/>
</dbReference>
<dbReference type="InterPro" id="IPR036388">
    <property type="entry name" value="WH-like_DNA-bd_sf"/>
</dbReference>
<sequence>MAGDMFISRYRHQKIETTFALKTQNTNFPHTPEDEIIYQELNKSYQKALNVMPENLRVVFLMSRNEQLKNREIAERLNVGIKAIEKRMTQALAHLRKALIEQ</sequence>
<reference evidence="2 3" key="1">
    <citation type="journal article" date="2015" name="Microbes Environ.">
        <title>Distribution and evolution of nitrogen fixation genes in the phylum bacteroidetes.</title>
        <authorList>
            <person name="Inoue J."/>
            <person name="Oshima K."/>
            <person name="Suda W."/>
            <person name="Sakamoto M."/>
            <person name="Iino T."/>
            <person name="Noda S."/>
            <person name="Hongoh Y."/>
            <person name="Hattori M."/>
            <person name="Ohkuma M."/>
        </authorList>
    </citation>
    <scope>NUCLEOTIDE SEQUENCE [LARGE SCALE GENOMIC DNA]</scope>
    <source>
        <strain evidence="2">JCM 15548</strain>
    </source>
</reference>
<dbReference type="NCBIfam" id="TIGR02937">
    <property type="entry name" value="sigma70-ECF"/>
    <property type="match status" value="1"/>
</dbReference>
<protein>
    <submittedName>
        <fullName evidence="2">RNA polymerase ECF-type sigma factor</fullName>
    </submittedName>
</protein>
<dbReference type="GO" id="GO:0003677">
    <property type="term" value="F:DNA binding"/>
    <property type="evidence" value="ECO:0007669"/>
    <property type="project" value="InterPro"/>
</dbReference>
<organism evidence="2 3">
    <name type="scientific">Geofilum rubicundum JCM 15548</name>
    <dbReference type="NCBI Taxonomy" id="1236989"/>
    <lineage>
        <taxon>Bacteria</taxon>
        <taxon>Pseudomonadati</taxon>
        <taxon>Bacteroidota</taxon>
        <taxon>Bacteroidia</taxon>
        <taxon>Marinilabiliales</taxon>
        <taxon>Marinilabiliaceae</taxon>
        <taxon>Geofilum</taxon>
    </lineage>
</organism>
<proteinExistence type="predicted"/>
<comment type="caution">
    <text evidence="2">The sequence shown here is derived from an EMBL/GenBank/DDBJ whole genome shotgun (WGS) entry which is preliminary data.</text>
</comment>
<dbReference type="STRING" id="1236989.JCM15548_11097"/>
<gene>
    <name evidence="2" type="ORF">JCM15548_11097</name>
</gene>
<name>A0A0E9LVS2_9BACT</name>
<dbReference type="EMBL" id="BAZW01000005">
    <property type="protein sequence ID" value="GAO28950.1"/>
    <property type="molecule type" value="Genomic_DNA"/>
</dbReference>
<dbReference type="GO" id="GO:0016987">
    <property type="term" value="F:sigma factor activity"/>
    <property type="evidence" value="ECO:0007669"/>
    <property type="project" value="InterPro"/>
</dbReference>
<evidence type="ECO:0000259" key="1">
    <source>
        <dbReference type="Pfam" id="PF08281"/>
    </source>
</evidence>